<evidence type="ECO:0000256" key="1">
    <source>
        <dbReference type="SAM" id="SignalP"/>
    </source>
</evidence>
<keyword evidence="1" id="KW-0732">Signal</keyword>
<proteinExistence type="evidence at transcript level"/>
<sequence>MNATKILFTLELLLATIGVDAVQTKQETIEDYFDQVMTAFYPIIELAVPDNESVTMENVEIFLDNSTTPTTLETFALGKFSGLGTQFHRQKQCYVSSKKRGFTVTCTIEFGNLQATLPAIDTDVTYVLLINATVRVYLSWPKDSRPVTVKLITLSNVTFAMNTIQLKHRAPAYTSSTYSLDEISSTNFRKKYRTCVSTIHHKRYSSKVPWKLLSNLLEKPVFLE</sequence>
<feature type="signal peptide" evidence="1">
    <location>
        <begin position="1"/>
        <end position="21"/>
    </location>
</feature>
<reference evidence="2" key="1">
    <citation type="journal article" date="2015" name="PLoS Negl. Trop. Dis.">
        <title>Deep Sequencing Analysis of the Ixodes ricinus Haemocytome.</title>
        <authorList>
            <person name="Kotsyfakis M."/>
            <person name="Kopacek P."/>
            <person name="Franta Z."/>
            <person name="Pedra J.H."/>
            <person name="Ribeiro J.M."/>
        </authorList>
    </citation>
    <scope>NUCLEOTIDE SEQUENCE</scope>
</reference>
<evidence type="ECO:0000313" key="2">
    <source>
        <dbReference type="EMBL" id="JAC93440.1"/>
    </source>
</evidence>
<dbReference type="AlphaFoldDB" id="A0A090XD25"/>
<protein>
    <submittedName>
        <fullName evidence="2">Putative secreted protein</fullName>
    </submittedName>
</protein>
<name>A0A090XD25_IXORI</name>
<feature type="chain" id="PRO_5001868431" evidence="1">
    <location>
        <begin position="22"/>
        <end position="224"/>
    </location>
</feature>
<organism evidence="2">
    <name type="scientific">Ixodes ricinus</name>
    <name type="common">Common tick</name>
    <name type="synonym">Acarus ricinus</name>
    <dbReference type="NCBI Taxonomy" id="34613"/>
    <lineage>
        <taxon>Eukaryota</taxon>
        <taxon>Metazoa</taxon>
        <taxon>Ecdysozoa</taxon>
        <taxon>Arthropoda</taxon>
        <taxon>Chelicerata</taxon>
        <taxon>Arachnida</taxon>
        <taxon>Acari</taxon>
        <taxon>Parasitiformes</taxon>
        <taxon>Ixodida</taxon>
        <taxon>Ixodoidea</taxon>
        <taxon>Ixodidae</taxon>
        <taxon>Ixodinae</taxon>
        <taxon>Ixodes</taxon>
    </lineage>
</organism>
<dbReference type="EMBL" id="GBIH01001270">
    <property type="protein sequence ID" value="JAC93440.1"/>
    <property type="molecule type" value="mRNA"/>
</dbReference>
<accession>A0A090XD25</accession>